<evidence type="ECO:0000259" key="1">
    <source>
        <dbReference type="SMART" id="SM01007"/>
    </source>
</evidence>
<feature type="domain" description="Class II aldolase/adducin N-terminal" evidence="1">
    <location>
        <begin position="34"/>
        <end position="219"/>
    </location>
</feature>
<evidence type="ECO:0000313" key="2">
    <source>
        <dbReference type="EMBL" id="KAE8707809.1"/>
    </source>
</evidence>
<dbReference type="GO" id="GO:0019509">
    <property type="term" value="P:L-methionine salvage from methylthioadenosine"/>
    <property type="evidence" value="ECO:0007669"/>
    <property type="project" value="TreeGrafter"/>
</dbReference>
<dbReference type="Pfam" id="PF00596">
    <property type="entry name" value="Aldolase_II"/>
    <property type="match status" value="1"/>
</dbReference>
<gene>
    <name evidence="2" type="ORF">F3Y22_tig00110372pilonHSYRG00018</name>
</gene>
<reference evidence="2" key="1">
    <citation type="submission" date="2019-09" db="EMBL/GenBank/DDBJ databases">
        <title>Draft genome information of white flower Hibiscus syriacus.</title>
        <authorList>
            <person name="Kim Y.-M."/>
        </authorList>
    </citation>
    <scope>NUCLEOTIDE SEQUENCE [LARGE SCALE GENOMIC DNA]</scope>
    <source>
        <strain evidence="2">YM2019G1</strain>
    </source>
</reference>
<comment type="caution">
    <text evidence="2">The sequence shown here is derived from an EMBL/GenBank/DDBJ whole genome shotgun (WGS) entry which is preliminary data.</text>
</comment>
<dbReference type="Gene3D" id="3.40.225.10">
    <property type="entry name" value="Class II aldolase/adducin N-terminal domain"/>
    <property type="match status" value="1"/>
</dbReference>
<evidence type="ECO:0000313" key="3">
    <source>
        <dbReference type="Proteomes" id="UP000436088"/>
    </source>
</evidence>
<organism evidence="2 3">
    <name type="scientific">Hibiscus syriacus</name>
    <name type="common">Rose of Sharon</name>
    <dbReference type="NCBI Taxonomy" id="106335"/>
    <lineage>
        <taxon>Eukaryota</taxon>
        <taxon>Viridiplantae</taxon>
        <taxon>Streptophyta</taxon>
        <taxon>Embryophyta</taxon>
        <taxon>Tracheophyta</taxon>
        <taxon>Spermatophyta</taxon>
        <taxon>Magnoliopsida</taxon>
        <taxon>eudicotyledons</taxon>
        <taxon>Gunneridae</taxon>
        <taxon>Pentapetalae</taxon>
        <taxon>rosids</taxon>
        <taxon>malvids</taxon>
        <taxon>Malvales</taxon>
        <taxon>Malvaceae</taxon>
        <taxon>Malvoideae</taxon>
        <taxon>Hibiscus</taxon>
    </lineage>
</organism>
<dbReference type="Proteomes" id="UP000436088">
    <property type="component" value="Unassembled WGS sequence"/>
</dbReference>
<dbReference type="GO" id="GO:0046570">
    <property type="term" value="F:methylthioribulose 1-phosphate dehydratase activity"/>
    <property type="evidence" value="ECO:0007669"/>
    <property type="project" value="TreeGrafter"/>
</dbReference>
<dbReference type="AlphaFoldDB" id="A0A6A3AYC8"/>
<dbReference type="GO" id="GO:0005737">
    <property type="term" value="C:cytoplasm"/>
    <property type="evidence" value="ECO:0007669"/>
    <property type="project" value="TreeGrafter"/>
</dbReference>
<dbReference type="PANTHER" id="PTHR10640">
    <property type="entry name" value="METHYLTHIORIBULOSE-1-PHOSPHATE DEHYDRATASE"/>
    <property type="match status" value="1"/>
</dbReference>
<proteinExistence type="predicted"/>
<dbReference type="InterPro" id="IPR036409">
    <property type="entry name" value="Aldolase_II/adducin_N_sf"/>
</dbReference>
<dbReference type="PANTHER" id="PTHR10640:SF7">
    <property type="entry name" value="METHYLTHIORIBULOSE-1-PHOSPHATE DEHYDRATASE"/>
    <property type="match status" value="1"/>
</dbReference>
<accession>A0A6A3AYC8</accession>
<dbReference type="SMART" id="SM01007">
    <property type="entry name" value="Aldolase_II"/>
    <property type="match status" value="1"/>
</dbReference>
<protein>
    <submittedName>
        <fullName evidence="2">Bifunctional methylthioribulose-1-phosphate dehydratase/enolase-phosphatase E1</fullName>
    </submittedName>
</protein>
<dbReference type="InterPro" id="IPR001303">
    <property type="entry name" value="Aldolase_II/adducin_N"/>
</dbReference>
<name>A0A6A3AYC8_HIBSY</name>
<dbReference type="SUPFAM" id="SSF53639">
    <property type="entry name" value="AraD/HMP-PK domain-like"/>
    <property type="match status" value="1"/>
</dbReference>
<dbReference type="EMBL" id="VEPZ02000958">
    <property type="protein sequence ID" value="KAE8707809.1"/>
    <property type="molecule type" value="Genomic_DNA"/>
</dbReference>
<keyword evidence="3" id="KW-1185">Reference proteome</keyword>
<sequence length="254" mass="27861">MAVPTAVGVNGGLLKTGSVSQAYLESKAVKETRSLISELCRQFCNLGWVSETGGSITMKVHDTCIPKPQQLILMSPSGVQKERMEPDDMYMLLGEGSIISSPSPKPYPHKPPKCSDCAPLFMKAAILYVIDPIFDVAYHMRDAGSVIHSHGIESCLVTMINPLSKEFHITHMEMIKGIQGHGYYDELVVPIIESTAYQNKLTDSLVKAANGENQLKLENERELGIEMLPEEFRVEATKGMGLGGLQEQADIINP</sequence>